<dbReference type="InterPro" id="IPR000182">
    <property type="entry name" value="GNAT_dom"/>
</dbReference>
<proteinExistence type="predicted"/>
<dbReference type="PROSITE" id="PS51186">
    <property type="entry name" value="GNAT"/>
    <property type="match status" value="1"/>
</dbReference>
<evidence type="ECO:0000313" key="2">
    <source>
        <dbReference type="EMBL" id="GAA4509994.1"/>
    </source>
</evidence>
<dbReference type="Proteomes" id="UP001500394">
    <property type="component" value="Unassembled WGS sequence"/>
</dbReference>
<feature type="domain" description="N-acetyltransferase" evidence="1">
    <location>
        <begin position="17"/>
        <end position="146"/>
    </location>
</feature>
<dbReference type="SUPFAM" id="SSF55729">
    <property type="entry name" value="Acyl-CoA N-acyltransferases (Nat)"/>
    <property type="match status" value="1"/>
</dbReference>
<keyword evidence="3" id="KW-1185">Reference proteome</keyword>
<dbReference type="InterPro" id="IPR053144">
    <property type="entry name" value="Acetyltransferase_Butenolide"/>
</dbReference>
<dbReference type="PANTHER" id="PTHR43233">
    <property type="entry name" value="FAMILY N-ACETYLTRANSFERASE, PUTATIVE (AFU_ORTHOLOGUE AFUA_6G03350)-RELATED"/>
    <property type="match status" value="1"/>
</dbReference>
<dbReference type="Gene3D" id="3.40.630.30">
    <property type="match status" value="1"/>
</dbReference>
<protein>
    <submittedName>
        <fullName evidence="2">GNAT family N-acetyltransferase</fullName>
    </submittedName>
</protein>
<comment type="caution">
    <text evidence="2">The sequence shown here is derived from an EMBL/GenBank/DDBJ whole genome shotgun (WGS) entry which is preliminary data.</text>
</comment>
<organism evidence="2 3">
    <name type="scientific">Sphingobacterium thermophilum</name>
    <dbReference type="NCBI Taxonomy" id="768534"/>
    <lineage>
        <taxon>Bacteria</taxon>
        <taxon>Pseudomonadati</taxon>
        <taxon>Bacteroidota</taxon>
        <taxon>Sphingobacteriia</taxon>
        <taxon>Sphingobacteriales</taxon>
        <taxon>Sphingobacteriaceae</taxon>
        <taxon>Sphingobacterium</taxon>
    </lineage>
</organism>
<accession>A0ABP8QSW7</accession>
<dbReference type="PANTHER" id="PTHR43233:SF1">
    <property type="entry name" value="FAMILY N-ACETYLTRANSFERASE, PUTATIVE (AFU_ORTHOLOGUE AFUA_6G03350)-RELATED"/>
    <property type="match status" value="1"/>
</dbReference>
<evidence type="ECO:0000313" key="3">
    <source>
        <dbReference type="Proteomes" id="UP001500394"/>
    </source>
</evidence>
<dbReference type="InterPro" id="IPR016181">
    <property type="entry name" value="Acyl_CoA_acyltransferase"/>
</dbReference>
<dbReference type="EMBL" id="BAABGR010000002">
    <property type="protein sequence ID" value="GAA4509994.1"/>
    <property type="molecule type" value="Genomic_DNA"/>
</dbReference>
<dbReference type="Pfam" id="PF13673">
    <property type="entry name" value="Acetyltransf_10"/>
    <property type="match status" value="1"/>
</dbReference>
<evidence type="ECO:0000259" key="1">
    <source>
        <dbReference type="PROSITE" id="PS51186"/>
    </source>
</evidence>
<gene>
    <name evidence="2" type="ORF">GCM10023173_00800</name>
</gene>
<dbReference type="CDD" id="cd04301">
    <property type="entry name" value="NAT_SF"/>
    <property type="match status" value="1"/>
</dbReference>
<reference evidence="3" key="1">
    <citation type="journal article" date="2019" name="Int. J. Syst. Evol. Microbiol.">
        <title>The Global Catalogue of Microorganisms (GCM) 10K type strain sequencing project: providing services to taxonomists for standard genome sequencing and annotation.</title>
        <authorList>
            <consortium name="The Broad Institute Genomics Platform"/>
            <consortium name="The Broad Institute Genome Sequencing Center for Infectious Disease"/>
            <person name="Wu L."/>
            <person name="Ma J."/>
        </authorList>
    </citation>
    <scope>NUCLEOTIDE SEQUENCE [LARGE SCALE GENOMIC DNA]</scope>
    <source>
        <strain evidence="3">JCM 17858</strain>
    </source>
</reference>
<sequence>MTLQNFQETKSIITMEIIYKTDKKPNIEEIIDVYISSGIRRPVNDKARIQKMYEHANLIVSAWHGDTLIGVARSLTDFCYCCYLSDLAVRKEFQHQGIGRRLIDLTKEKIGSQTALVLLSAPAAMDYYSKIGFEIVTNGYIIHRTQ</sequence>
<name>A0ABP8QSW7_9SPHI</name>